<dbReference type="InterPro" id="IPR013549">
    <property type="entry name" value="DUF1731"/>
</dbReference>
<dbReference type="PANTHER" id="PTHR11092:SF0">
    <property type="entry name" value="EPIMERASE FAMILY PROTEIN SDR39U1"/>
    <property type="match status" value="1"/>
</dbReference>
<comment type="similarity">
    <text evidence="1">Belongs to the NAD(P)-dependent epimerase/dehydratase family. SDR39U1 subfamily.</text>
</comment>
<evidence type="ECO:0000313" key="4">
    <source>
        <dbReference type="EMBL" id="SUA43528.1"/>
    </source>
</evidence>
<dbReference type="SUPFAM" id="SSF51735">
    <property type="entry name" value="NAD(P)-binding Rossmann-fold domains"/>
    <property type="match status" value="1"/>
</dbReference>
<dbReference type="AlphaFoldDB" id="A0A378WQK3"/>
<reference evidence="4 5" key="1">
    <citation type="submission" date="2018-06" db="EMBL/GenBank/DDBJ databases">
        <authorList>
            <consortium name="Pathogen Informatics"/>
            <person name="Doyle S."/>
        </authorList>
    </citation>
    <scope>NUCLEOTIDE SEQUENCE [LARGE SCALE GENOMIC DNA]</scope>
    <source>
        <strain evidence="4 5">NCTC13184</strain>
    </source>
</reference>
<evidence type="ECO:0000256" key="1">
    <source>
        <dbReference type="ARBA" id="ARBA00009353"/>
    </source>
</evidence>
<feature type="domain" description="DUF1731" evidence="3">
    <location>
        <begin position="423"/>
        <end position="471"/>
    </location>
</feature>
<accession>A0A378WQK3</accession>
<dbReference type="CDD" id="cd07820">
    <property type="entry name" value="SRPBCC_3"/>
    <property type="match status" value="1"/>
</dbReference>
<dbReference type="InterPro" id="IPR036291">
    <property type="entry name" value="NAD(P)-bd_dom_sf"/>
</dbReference>
<dbReference type="Pfam" id="PF08338">
    <property type="entry name" value="DUF1731"/>
    <property type="match status" value="1"/>
</dbReference>
<feature type="domain" description="NAD-dependent epimerase/dehydratase" evidence="2">
    <location>
        <begin position="182"/>
        <end position="386"/>
    </location>
</feature>
<name>A0A378WQK3_9NOCA</name>
<proteinExistence type="inferred from homology"/>
<dbReference type="InterPro" id="IPR001509">
    <property type="entry name" value="Epimerase_deHydtase"/>
</dbReference>
<dbReference type="EMBL" id="UGRU01000001">
    <property type="protein sequence ID" value="SUA43528.1"/>
    <property type="molecule type" value="Genomic_DNA"/>
</dbReference>
<protein>
    <submittedName>
        <fullName evidence="4">Epimerase family protein SA0724</fullName>
    </submittedName>
</protein>
<dbReference type="Gene3D" id="3.30.530.20">
    <property type="match status" value="1"/>
</dbReference>
<dbReference type="SUPFAM" id="SSF55961">
    <property type="entry name" value="Bet v1-like"/>
    <property type="match status" value="1"/>
</dbReference>
<evidence type="ECO:0000259" key="2">
    <source>
        <dbReference type="Pfam" id="PF01370"/>
    </source>
</evidence>
<organism evidence="4 5">
    <name type="scientific">Nocardia africana</name>
    <dbReference type="NCBI Taxonomy" id="134964"/>
    <lineage>
        <taxon>Bacteria</taxon>
        <taxon>Bacillati</taxon>
        <taxon>Actinomycetota</taxon>
        <taxon>Actinomycetes</taxon>
        <taxon>Mycobacteriales</taxon>
        <taxon>Nocardiaceae</taxon>
        <taxon>Nocardia</taxon>
    </lineage>
</organism>
<dbReference type="Gene3D" id="3.40.50.720">
    <property type="entry name" value="NAD(P)-binding Rossmann-like Domain"/>
    <property type="match status" value="1"/>
</dbReference>
<evidence type="ECO:0000259" key="3">
    <source>
        <dbReference type="Pfam" id="PF08338"/>
    </source>
</evidence>
<evidence type="ECO:0000313" key="5">
    <source>
        <dbReference type="Proteomes" id="UP000255082"/>
    </source>
</evidence>
<dbReference type="InterPro" id="IPR023393">
    <property type="entry name" value="START-like_dom_sf"/>
</dbReference>
<dbReference type="InterPro" id="IPR010099">
    <property type="entry name" value="SDR39U1"/>
</dbReference>
<sequence length="480" mass="51960">MSLCGENRTAACLVAGRFGPVWRGYCRLMGFESATVVDFPQADVFEWFTRPGALTRLAPPWQPVRVVREAGSLKDGRAELALPGNLRWVARHDPVAYDPPHRFADELVAEGPASAFAHVVQWRHTHGFEAVDAGRTRIVDDVDTPVPAALLRPMFEYRHRQLAGDLAAHAHAAENGLRSSTIAITGASGLVGTALTAFLRTGGHRVIRLVRGPARERDERQWDPSAPAADLLDGVDALIHLAGAPIAGRFTDEHKRRVRDSRVEPTRALAELAARTGLPAFVAASAIGYYGYDRGDRLLTEDSPAGDGFLAEVVSAWEDADRPAREAGVRVVRVRTGLVQSPAGGLLRLLRPLFSAGLGGPIAGGRQWMSWIGIDDMIDIYHRALWDTALSGPVNAVAPHPVRNADYTRTLARVLRRPAILPVPQAGPALLLGGQGAREMAAASQRVEPARLLATGHHFRTDRLEPALRHVLGRLEAPGE</sequence>
<gene>
    <name evidence="4" type="ORF">NCTC13184_02897</name>
</gene>
<dbReference type="Proteomes" id="UP000255082">
    <property type="component" value="Unassembled WGS sequence"/>
</dbReference>
<dbReference type="NCBIfam" id="TIGR01777">
    <property type="entry name" value="yfcH"/>
    <property type="match status" value="1"/>
</dbReference>
<dbReference type="Pfam" id="PF01370">
    <property type="entry name" value="Epimerase"/>
    <property type="match status" value="1"/>
</dbReference>
<dbReference type="PANTHER" id="PTHR11092">
    <property type="entry name" value="SUGAR NUCLEOTIDE EPIMERASE RELATED"/>
    <property type="match status" value="1"/>
</dbReference>